<reference evidence="1 2" key="1">
    <citation type="submission" date="2021-03" db="EMBL/GenBank/DDBJ databases">
        <title>Genomic Encyclopedia of Type Strains, Phase IV (KMG-IV): sequencing the most valuable type-strain genomes for metagenomic binning, comparative biology and taxonomic classification.</title>
        <authorList>
            <person name="Goeker M."/>
        </authorList>
    </citation>
    <scope>NUCLEOTIDE SEQUENCE [LARGE SCALE GENOMIC DNA]</scope>
    <source>
        <strain evidence="1 2">DSM 21600</strain>
    </source>
</reference>
<dbReference type="Proteomes" id="UP000759443">
    <property type="component" value="Unassembled WGS sequence"/>
</dbReference>
<sequence length="146" mass="15871">MRKPDGTPALKCPSAQPDMTEAEILGVVEHGVDGANLAYLNAHQPVTPQILAMTAPAKPLQVLRFAARCEESRCTHFDGQACRLASRIVAQLDPVTDALPPCVIRRSCRWYAEQGGEACRRCPQVMTEIDRADPRAGQYRSVSGVA</sequence>
<gene>
    <name evidence="1" type="ORF">J2Z17_001805</name>
</gene>
<evidence type="ECO:0000313" key="2">
    <source>
        <dbReference type="Proteomes" id="UP000759443"/>
    </source>
</evidence>
<comment type="caution">
    <text evidence="1">The sequence shown here is derived from an EMBL/GenBank/DDBJ whole genome shotgun (WGS) entry which is preliminary data.</text>
</comment>
<organism evidence="1 2">
    <name type="scientific">Rhizobium halophytocola</name>
    <dbReference type="NCBI Taxonomy" id="735519"/>
    <lineage>
        <taxon>Bacteria</taxon>
        <taxon>Pseudomonadati</taxon>
        <taxon>Pseudomonadota</taxon>
        <taxon>Alphaproteobacteria</taxon>
        <taxon>Hyphomicrobiales</taxon>
        <taxon>Rhizobiaceae</taxon>
        <taxon>Rhizobium/Agrobacterium group</taxon>
        <taxon>Rhizobium</taxon>
    </lineage>
</organism>
<evidence type="ECO:0008006" key="3">
    <source>
        <dbReference type="Google" id="ProtNLM"/>
    </source>
</evidence>
<accession>A0ABS4DXF3</accession>
<keyword evidence="2" id="KW-1185">Reference proteome</keyword>
<evidence type="ECO:0000313" key="1">
    <source>
        <dbReference type="EMBL" id="MBP1850371.1"/>
    </source>
</evidence>
<dbReference type="RefSeq" id="WP_209944018.1">
    <property type="nucleotide sequence ID" value="NZ_JAGGJU010000004.1"/>
</dbReference>
<dbReference type="EMBL" id="JAGGJU010000004">
    <property type="protein sequence ID" value="MBP1850371.1"/>
    <property type="molecule type" value="Genomic_DNA"/>
</dbReference>
<proteinExistence type="predicted"/>
<name>A0ABS4DXF3_9HYPH</name>
<protein>
    <recommendedName>
        <fullName evidence="3">Nitrogen fixation protein</fullName>
    </recommendedName>
</protein>